<evidence type="ECO:0000313" key="3">
    <source>
        <dbReference type="EMBL" id="MBA0782356.1"/>
    </source>
</evidence>
<accession>A0A7J9FAM9</accession>
<dbReference type="InterPro" id="IPR053192">
    <property type="entry name" value="Vacuole_Formation_Reg"/>
</dbReference>
<sequence length="185" mass="21797">ICLRCFALVLQDAVKIPGHKHPLLVYYNYRGQCSACGKDFFCPYRCKDCNIHLCLWCVLRPIRVRHKCDKHLLTLTYDNINDYAKYHYCDICEKERDPKKWFYYCETCDTSAHVDCVLGEYPLIKLGSIYNEGEHPHPLTFVKKFPYYPECVECGKLCEDLSLECAEPGCNYNTHWKCRKSAILW</sequence>
<comment type="caution">
    <text evidence="3">The sequence shown here is derived from an EMBL/GenBank/DDBJ whole genome shotgun (WGS) entry which is preliminary data.</text>
</comment>
<evidence type="ECO:0000259" key="2">
    <source>
        <dbReference type="Pfam" id="PF03107"/>
    </source>
</evidence>
<dbReference type="InterPro" id="IPR004146">
    <property type="entry name" value="DC1"/>
</dbReference>
<keyword evidence="1" id="KW-0677">Repeat</keyword>
<proteinExistence type="predicted"/>
<protein>
    <recommendedName>
        <fullName evidence="2">DC1 domain-containing protein</fullName>
    </recommendedName>
</protein>
<gene>
    <name evidence="3" type="ORF">Gotri_000250</name>
</gene>
<dbReference type="PANTHER" id="PTHR32410:SF169">
    <property type="entry name" value="C1 DOMAIN FAMILY PROTEIN, PUTATIVE-RELATED"/>
    <property type="match status" value="1"/>
</dbReference>
<dbReference type="InterPro" id="IPR046349">
    <property type="entry name" value="C1-like_sf"/>
</dbReference>
<feature type="domain" description="DC1" evidence="2">
    <location>
        <begin position="68"/>
        <end position="117"/>
    </location>
</feature>
<reference evidence="3 4" key="1">
    <citation type="journal article" date="2019" name="Genome Biol. Evol.">
        <title>Insights into the evolution of the New World diploid cottons (Gossypium, subgenus Houzingenia) based on genome sequencing.</title>
        <authorList>
            <person name="Grover C.E."/>
            <person name="Arick M.A. 2nd"/>
            <person name="Thrash A."/>
            <person name="Conover J.L."/>
            <person name="Sanders W.S."/>
            <person name="Peterson D.G."/>
            <person name="Frelichowski J.E."/>
            <person name="Scheffler J.A."/>
            <person name="Scheffler B.E."/>
            <person name="Wendel J.F."/>
        </authorList>
    </citation>
    <scope>NUCLEOTIDE SEQUENCE [LARGE SCALE GENOMIC DNA]</scope>
    <source>
        <strain evidence="3">8</strain>
        <tissue evidence="3">Leaf</tissue>
    </source>
</reference>
<evidence type="ECO:0000313" key="4">
    <source>
        <dbReference type="Proteomes" id="UP000593568"/>
    </source>
</evidence>
<dbReference type="Proteomes" id="UP000593568">
    <property type="component" value="Unassembled WGS sequence"/>
</dbReference>
<organism evidence="3 4">
    <name type="scientific">Gossypium trilobum</name>
    <dbReference type="NCBI Taxonomy" id="34281"/>
    <lineage>
        <taxon>Eukaryota</taxon>
        <taxon>Viridiplantae</taxon>
        <taxon>Streptophyta</taxon>
        <taxon>Embryophyta</taxon>
        <taxon>Tracheophyta</taxon>
        <taxon>Spermatophyta</taxon>
        <taxon>Magnoliopsida</taxon>
        <taxon>eudicotyledons</taxon>
        <taxon>Gunneridae</taxon>
        <taxon>Pentapetalae</taxon>
        <taxon>rosids</taxon>
        <taxon>malvids</taxon>
        <taxon>Malvales</taxon>
        <taxon>Malvaceae</taxon>
        <taxon>Malvoideae</taxon>
        <taxon>Gossypium</taxon>
    </lineage>
</organism>
<dbReference type="PANTHER" id="PTHR32410">
    <property type="entry name" value="CYSTEINE/HISTIDINE-RICH C1 DOMAIN FAMILY PROTEIN"/>
    <property type="match status" value="1"/>
</dbReference>
<evidence type="ECO:0000256" key="1">
    <source>
        <dbReference type="ARBA" id="ARBA00022737"/>
    </source>
</evidence>
<dbReference type="AlphaFoldDB" id="A0A7J9FAM9"/>
<name>A0A7J9FAM9_9ROSI</name>
<keyword evidence="4" id="KW-1185">Reference proteome</keyword>
<dbReference type="EMBL" id="JABEZW010000013">
    <property type="protein sequence ID" value="MBA0782356.1"/>
    <property type="molecule type" value="Genomic_DNA"/>
</dbReference>
<dbReference type="Pfam" id="PF03107">
    <property type="entry name" value="C1_2"/>
    <property type="match status" value="1"/>
</dbReference>
<dbReference type="SUPFAM" id="SSF57889">
    <property type="entry name" value="Cysteine-rich domain"/>
    <property type="match status" value="1"/>
</dbReference>
<feature type="non-terminal residue" evidence="3">
    <location>
        <position position="1"/>
    </location>
</feature>